<dbReference type="GO" id="GO:0003735">
    <property type="term" value="F:structural constituent of ribosome"/>
    <property type="evidence" value="ECO:0007669"/>
    <property type="project" value="InterPro"/>
</dbReference>
<dbReference type="GO" id="GO:0022625">
    <property type="term" value="C:cytosolic large ribosomal subunit"/>
    <property type="evidence" value="ECO:0007669"/>
    <property type="project" value="TreeGrafter"/>
</dbReference>
<evidence type="ECO:0000256" key="2">
    <source>
        <dbReference type="ARBA" id="ARBA00022980"/>
    </source>
</evidence>
<accession>A0A975FJ23</accession>
<protein>
    <recommendedName>
        <fullName evidence="4">Large ribosomal subunit protein bL17</fullName>
    </recommendedName>
</protein>
<proteinExistence type="inferred from homology"/>
<dbReference type="EMBL" id="CP054393">
    <property type="protein sequence ID" value="QTX02804.1"/>
    <property type="molecule type" value="Genomic_DNA"/>
</dbReference>
<comment type="subunit">
    <text evidence="4">Part of the 50S ribosomal subunit. Contacts protein L32.</text>
</comment>
<evidence type="ECO:0000256" key="3">
    <source>
        <dbReference type="ARBA" id="ARBA00023274"/>
    </source>
</evidence>
<comment type="similarity">
    <text evidence="1 4 5">Belongs to the bacterial ribosomal protein bL17 family.</text>
</comment>
<dbReference type="AlphaFoldDB" id="A0A975FJ23"/>
<evidence type="ECO:0000313" key="6">
    <source>
        <dbReference type="EMBL" id="QTX02804.1"/>
    </source>
</evidence>
<keyword evidence="7" id="KW-1185">Reference proteome</keyword>
<dbReference type="Pfam" id="PF01196">
    <property type="entry name" value="Ribosomal_L17"/>
    <property type="match status" value="1"/>
</dbReference>
<dbReference type="Gene3D" id="3.90.1030.10">
    <property type="entry name" value="Ribosomal protein L17"/>
    <property type="match status" value="1"/>
</dbReference>
<dbReference type="PANTHER" id="PTHR14413">
    <property type="entry name" value="RIBOSOMAL PROTEIN L17"/>
    <property type="match status" value="1"/>
</dbReference>
<keyword evidence="3 4" id="KW-0687">Ribonucleoprotein</keyword>
<reference evidence="6" key="1">
    <citation type="submission" date="2020-06" db="EMBL/GenBank/DDBJ databases">
        <title>Complete genome sequence of Candidatus Phytoplasma luffae NCHU2019.</title>
        <authorList>
            <person name="Cho S.-T."/>
            <person name="Tan C.-M."/>
            <person name="Li J.-R."/>
            <person name="Chien Y.-Y."/>
            <person name="Chiu Y.-C."/>
            <person name="Yang J.-Y."/>
            <person name="Kuo C.-H."/>
        </authorList>
    </citation>
    <scope>NUCLEOTIDE SEQUENCE</scope>
    <source>
        <strain evidence="6">NCHU2019</strain>
    </source>
</reference>
<keyword evidence="2 4" id="KW-0689">Ribosomal protein</keyword>
<dbReference type="Proteomes" id="UP000672038">
    <property type="component" value="Chromosome"/>
</dbReference>
<dbReference type="GO" id="GO:0006412">
    <property type="term" value="P:translation"/>
    <property type="evidence" value="ECO:0007669"/>
    <property type="project" value="UniProtKB-UniRule"/>
</dbReference>
<name>A0A975FJ23_LOWBP</name>
<evidence type="ECO:0000313" key="7">
    <source>
        <dbReference type="Proteomes" id="UP000672038"/>
    </source>
</evidence>
<dbReference type="PANTHER" id="PTHR14413:SF16">
    <property type="entry name" value="LARGE RIBOSOMAL SUBUNIT PROTEIN BL17M"/>
    <property type="match status" value="1"/>
</dbReference>
<dbReference type="SUPFAM" id="SSF64263">
    <property type="entry name" value="Prokaryotic ribosomal protein L17"/>
    <property type="match status" value="1"/>
</dbReference>
<dbReference type="InterPro" id="IPR000456">
    <property type="entry name" value="Ribosomal_bL17"/>
</dbReference>
<evidence type="ECO:0000256" key="1">
    <source>
        <dbReference type="ARBA" id="ARBA00008777"/>
    </source>
</evidence>
<dbReference type="HAMAP" id="MF_01368">
    <property type="entry name" value="Ribosomal_bL17"/>
    <property type="match status" value="1"/>
</dbReference>
<dbReference type="RefSeq" id="WP_210954851.1">
    <property type="nucleotide sequence ID" value="NZ_CP054393.1"/>
</dbReference>
<dbReference type="InterPro" id="IPR036373">
    <property type="entry name" value="Ribosomal_bL17_sf"/>
</dbReference>
<evidence type="ECO:0000256" key="4">
    <source>
        <dbReference type="HAMAP-Rule" id="MF_01368"/>
    </source>
</evidence>
<dbReference type="KEGG" id="pluf:LFWB_2340"/>
<evidence type="ECO:0000256" key="5">
    <source>
        <dbReference type="RuleBase" id="RU000660"/>
    </source>
</evidence>
<gene>
    <name evidence="4 6" type="primary">rplQ</name>
    <name evidence="6" type="ORF">LFWB_2340</name>
</gene>
<organism evidence="6 7">
    <name type="scientific">Loofah witches'-broom phytoplasma</name>
    <dbReference type="NCBI Taxonomy" id="35773"/>
    <lineage>
        <taxon>Bacteria</taxon>
        <taxon>Bacillati</taxon>
        <taxon>Mycoplasmatota</taxon>
        <taxon>Mollicutes</taxon>
        <taxon>Acholeplasmatales</taxon>
        <taxon>Acholeplasmataceae</taxon>
        <taxon>Candidatus Phytoplasma</taxon>
        <taxon>16SrVIII (Loofah witches'-broom group)</taxon>
    </lineage>
</organism>
<dbReference type="NCBIfam" id="TIGR00059">
    <property type="entry name" value="L17"/>
    <property type="match status" value="1"/>
</dbReference>
<sequence>MAYSKLRRNTSQRKALLRNLVSDLLIHDRIFTTESKAKELSKIIEKVIHLGKKNTLSSRRLASNFLFDKKIDENKTVLQKLFKEIATKYENLQSGYTRIIKSVPRRGDSSFMAIISLV</sequence>